<dbReference type="Proteomes" id="UP000017813">
    <property type="component" value="Unassembled WGS sequence"/>
</dbReference>
<gene>
    <name evidence="2" type="ORF">HMPREF9021_00255</name>
</gene>
<dbReference type="EMBL" id="ADCY02000006">
    <property type="protein sequence ID" value="EJZ50265.1"/>
    <property type="molecule type" value="Genomic_DNA"/>
</dbReference>
<dbReference type="InterPro" id="IPR012337">
    <property type="entry name" value="RNaseH-like_sf"/>
</dbReference>
<dbReference type="HOGENOM" id="CLU_1814967_0_0_4"/>
<evidence type="ECO:0000313" key="3">
    <source>
        <dbReference type="Proteomes" id="UP000017813"/>
    </source>
</evidence>
<proteinExistence type="predicted"/>
<protein>
    <recommendedName>
        <fullName evidence="1">Transposase IS4-like domain-containing protein</fullName>
    </recommendedName>
</protein>
<dbReference type="SUPFAM" id="SSF53098">
    <property type="entry name" value="Ribonuclease H-like"/>
    <property type="match status" value="1"/>
</dbReference>
<comment type="caution">
    <text evidence="2">The sequence shown here is derived from an EMBL/GenBank/DDBJ whole genome shotgun (WGS) entry which is preliminary data.</text>
</comment>
<sequence>MLLKDIMLYIDNLQKIYYCPLKSNRKVDDSKGLNPYKAVSDLNWTDTEQQNGKLIKIHGFPKDYKVQLFRVAVNDNRTDWIVANDTTQDSSDDTRNVFTIRWKIEQFHREIKQLTGIENNQCRKARIQHNHICCCMLVWVQLARQARKLKQTLYQVKYGLLSN</sequence>
<evidence type="ECO:0000313" key="2">
    <source>
        <dbReference type="EMBL" id="EJZ50265.1"/>
    </source>
</evidence>
<keyword evidence="3" id="KW-1185">Reference proteome</keyword>
<dbReference type="Pfam" id="PF01609">
    <property type="entry name" value="DDE_Tnp_1"/>
    <property type="match status" value="1"/>
</dbReference>
<evidence type="ECO:0000259" key="1">
    <source>
        <dbReference type="Pfam" id="PF01609"/>
    </source>
</evidence>
<reference evidence="2 3" key="2">
    <citation type="submission" date="2011-10" db="EMBL/GenBank/DDBJ databases">
        <title>The Genome Sequence of Simonsiella muelleri ATCC 29453.</title>
        <authorList>
            <consortium name="The Broad Institute Genome Sequencing Platform"/>
            <consortium name="The Broad Institute Genome Sequencing Center for Infectious Disease"/>
            <person name="Earl A."/>
            <person name="Ward D."/>
            <person name="Feldgarden M."/>
            <person name="Gevers D."/>
            <person name="Izard J."/>
            <person name="Baranova O.V."/>
            <person name="Blanton J.M."/>
            <person name="Tanner A.C."/>
            <person name="Dewhirst F."/>
            <person name="Young S.K."/>
            <person name="Zeng Q."/>
            <person name="Gargeya S."/>
            <person name="Fitzgerald M."/>
            <person name="Haas B."/>
            <person name="Abouelleil A."/>
            <person name="Alvarado L."/>
            <person name="Arachchi H.M."/>
            <person name="Berlin A."/>
            <person name="Brown A."/>
            <person name="Chapman S.B."/>
            <person name="Chen Z."/>
            <person name="Dunbar C."/>
            <person name="Freedman E."/>
            <person name="Gearin G."/>
            <person name="Goldberg J."/>
            <person name="Griggs A."/>
            <person name="Gujja S."/>
            <person name="Heiman D."/>
            <person name="Howarth C."/>
            <person name="Larson L."/>
            <person name="Lui A."/>
            <person name="MacDonald P.J.P."/>
            <person name="Montmayeur A."/>
            <person name="Murphy C."/>
            <person name="Neiman D."/>
            <person name="Pearson M."/>
            <person name="Priest M."/>
            <person name="Roberts A."/>
            <person name="Saif S."/>
            <person name="Shea T."/>
            <person name="Shenoy N."/>
            <person name="Sisk P."/>
            <person name="Stolte C."/>
            <person name="Sykes S."/>
            <person name="Wortman J."/>
            <person name="Nusbaum C."/>
            <person name="Birren B."/>
        </authorList>
    </citation>
    <scope>NUCLEOTIDE SEQUENCE [LARGE SCALE GENOMIC DNA]</scope>
    <source>
        <strain evidence="2 3">ATCC 29453</strain>
    </source>
</reference>
<organism evidence="2 3">
    <name type="scientific">Simonsiella muelleri ATCC 29453</name>
    <dbReference type="NCBI Taxonomy" id="641147"/>
    <lineage>
        <taxon>Bacteria</taxon>
        <taxon>Pseudomonadati</taxon>
        <taxon>Pseudomonadota</taxon>
        <taxon>Betaproteobacteria</taxon>
        <taxon>Neisseriales</taxon>
        <taxon>Neisseriaceae</taxon>
        <taxon>Simonsiella</taxon>
    </lineage>
</organism>
<feature type="domain" description="Transposase IS4-like" evidence="1">
    <location>
        <begin position="53"/>
        <end position="139"/>
    </location>
</feature>
<reference evidence="2 3" key="1">
    <citation type="submission" date="2010-03" db="EMBL/GenBank/DDBJ databases">
        <authorList>
            <consortium name="The Broad Institute Genome Sequencing Platform"/>
            <person name="Ward D."/>
            <person name="Earl A."/>
            <person name="Feldgarden M."/>
            <person name="Gevers D."/>
            <person name="Young S."/>
            <person name="Zeng Q."/>
            <person name="Koehrsen M."/>
            <person name="Alvarado L."/>
            <person name="Berlin A.M."/>
            <person name="Borenstein D."/>
            <person name="Chapman S.B."/>
            <person name="Chen Z."/>
            <person name="Engels R."/>
            <person name="Freedman E."/>
            <person name="Gellesch M."/>
            <person name="Goldberg J."/>
            <person name="Griggs A."/>
            <person name="Gujja S."/>
            <person name="Heilman E.R."/>
            <person name="Heiman D.I."/>
            <person name="Hepburn T.A."/>
            <person name="Howarth C."/>
            <person name="Jen D."/>
            <person name="Larson L."/>
            <person name="Mehta T."/>
            <person name="Park D."/>
            <person name="Pearson M."/>
            <person name="Richards J."/>
            <person name="Roberts A."/>
            <person name="Saif S."/>
            <person name="Shea T.D."/>
            <person name="Shenoy N."/>
            <person name="Sisk P."/>
            <person name="Stolte C."/>
            <person name="Sykes S.N."/>
            <person name="Walk T."/>
            <person name="White J."/>
            <person name="Yandava C."/>
            <person name="Izard J."/>
            <person name="Baranova O.V."/>
            <person name="Blanton J.M."/>
            <person name="Tanner A.C."/>
            <person name="Dewhirst F."/>
            <person name="Haas B."/>
            <person name="Nusbaum C."/>
            <person name="Birren B."/>
        </authorList>
    </citation>
    <scope>NUCLEOTIDE SEQUENCE [LARGE SCALE GENOMIC DNA]</scope>
    <source>
        <strain evidence="2 3">ATCC 29453</strain>
    </source>
</reference>
<dbReference type="eggNOG" id="COG3385">
    <property type="taxonomic scope" value="Bacteria"/>
</dbReference>
<dbReference type="GO" id="GO:0006313">
    <property type="term" value="P:DNA transposition"/>
    <property type="evidence" value="ECO:0007669"/>
    <property type="project" value="InterPro"/>
</dbReference>
<name>U6Q2A8_9NEIS</name>
<dbReference type="GO" id="GO:0004803">
    <property type="term" value="F:transposase activity"/>
    <property type="evidence" value="ECO:0007669"/>
    <property type="project" value="InterPro"/>
</dbReference>
<accession>U6Q2A8</accession>
<dbReference type="InterPro" id="IPR002559">
    <property type="entry name" value="Transposase_11"/>
</dbReference>
<dbReference type="GO" id="GO:0003677">
    <property type="term" value="F:DNA binding"/>
    <property type="evidence" value="ECO:0007669"/>
    <property type="project" value="InterPro"/>
</dbReference>
<dbReference type="AlphaFoldDB" id="U6Q2A8"/>